<name>A0ABN1HBW0_9ACTN</name>
<sequence>MTPSCQLPPNNIAGMTAESAGGPVGQVRPITYYGEDVLHRPCAEVTRDTPDLDQLIADMFASMYAAEGVGLAANQIGVGLRIFVIDCPEQDDEGHPTGRSVVGTVINPTLHLPNGHRELVERTEGCLSVPGATAVLARVSEARVTGFDANWEPIEISGTGLVARCLQHECDHLEGTVYVDRLPKRARKQALADADFSRGA</sequence>
<feature type="region of interest" description="Disordered" evidence="7">
    <location>
        <begin position="1"/>
        <end position="20"/>
    </location>
</feature>
<comment type="caution">
    <text evidence="8">The sequence shown here is derived from an EMBL/GenBank/DDBJ whole genome shotgun (WGS) entry which is preliminary data.</text>
</comment>
<dbReference type="Proteomes" id="UP001500957">
    <property type="component" value="Unassembled WGS sequence"/>
</dbReference>
<evidence type="ECO:0000256" key="1">
    <source>
        <dbReference type="ARBA" id="ARBA00010759"/>
    </source>
</evidence>
<keyword evidence="3 6" id="KW-0378">Hydrolase</keyword>
<dbReference type="CDD" id="cd00487">
    <property type="entry name" value="Pep_deformylase"/>
    <property type="match status" value="1"/>
</dbReference>
<keyword evidence="2 6" id="KW-0479">Metal-binding</keyword>
<comment type="function">
    <text evidence="6">Removes the formyl group from the N-terminal Met of newly synthesized proteins. Requires at least a dipeptide for an efficient rate of reaction. N-terminal L-methionine is a prerequisite for activity but the enzyme has broad specificity at other positions.</text>
</comment>
<dbReference type="InterPro" id="IPR036821">
    <property type="entry name" value="Peptide_deformylase_sf"/>
</dbReference>
<feature type="active site" evidence="6">
    <location>
        <position position="169"/>
    </location>
</feature>
<evidence type="ECO:0000256" key="6">
    <source>
        <dbReference type="HAMAP-Rule" id="MF_00163"/>
    </source>
</evidence>
<protein>
    <recommendedName>
        <fullName evidence="6">Peptide deformylase</fullName>
        <shortName evidence="6">PDF</shortName>
        <ecNumber evidence="6">3.5.1.88</ecNumber>
    </recommendedName>
    <alternativeName>
        <fullName evidence="6">Polypeptide deformylase</fullName>
    </alternativeName>
</protein>
<evidence type="ECO:0000256" key="4">
    <source>
        <dbReference type="ARBA" id="ARBA00022917"/>
    </source>
</evidence>
<proteinExistence type="inferred from homology"/>
<dbReference type="NCBIfam" id="TIGR00079">
    <property type="entry name" value="pept_deformyl"/>
    <property type="match status" value="1"/>
</dbReference>
<evidence type="ECO:0000313" key="9">
    <source>
        <dbReference type="Proteomes" id="UP001500957"/>
    </source>
</evidence>
<dbReference type="Pfam" id="PF01327">
    <property type="entry name" value="Pep_deformylase"/>
    <property type="match status" value="1"/>
</dbReference>
<gene>
    <name evidence="8" type="primary">def_2</name>
    <name evidence="6" type="synonym">def</name>
    <name evidence="8" type="ORF">GCM10009547_46820</name>
</gene>
<dbReference type="PIRSF" id="PIRSF004749">
    <property type="entry name" value="Pep_def"/>
    <property type="match status" value="1"/>
</dbReference>
<keyword evidence="4 6" id="KW-0648">Protein biosynthesis</keyword>
<feature type="binding site" evidence="6">
    <location>
        <position position="172"/>
    </location>
    <ligand>
        <name>Fe cation</name>
        <dbReference type="ChEBI" id="CHEBI:24875"/>
    </ligand>
</feature>
<comment type="catalytic activity">
    <reaction evidence="6">
        <text>N-terminal N-formyl-L-methionyl-[peptide] + H2O = N-terminal L-methionyl-[peptide] + formate</text>
        <dbReference type="Rhea" id="RHEA:24420"/>
        <dbReference type="Rhea" id="RHEA-COMP:10639"/>
        <dbReference type="Rhea" id="RHEA-COMP:10640"/>
        <dbReference type="ChEBI" id="CHEBI:15377"/>
        <dbReference type="ChEBI" id="CHEBI:15740"/>
        <dbReference type="ChEBI" id="CHEBI:49298"/>
        <dbReference type="ChEBI" id="CHEBI:64731"/>
        <dbReference type="EC" id="3.5.1.88"/>
    </reaction>
</comment>
<dbReference type="SUPFAM" id="SSF56420">
    <property type="entry name" value="Peptide deformylase"/>
    <property type="match status" value="1"/>
</dbReference>
<evidence type="ECO:0000256" key="5">
    <source>
        <dbReference type="ARBA" id="ARBA00023004"/>
    </source>
</evidence>
<keyword evidence="5 6" id="KW-0408">Iron</keyword>
<comment type="similarity">
    <text evidence="1 6">Belongs to the polypeptide deformylase family.</text>
</comment>
<accession>A0ABN1HBW0</accession>
<comment type="cofactor">
    <cofactor evidence="6">
        <name>Fe(2+)</name>
        <dbReference type="ChEBI" id="CHEBI:29033"/>
    </cofactor>
    <text evidence="6">Binds 1 Fe(2+) ion.</text>
</comment>
<keyword evidence="9" id="KW-1185">Reference proteome</keyword>
<dbReference type="InterPro" id="IPR023635">
    <property type="entry name" value="Peptide_deformylase"/>
</dbReference>
<evidence type="ECO:0000256" key="2">
    <source>
        <dbReference type="ARBA" id="ARBA00022723"/>
    </source>
</evidence>
<reference evidence="8 9" key="1">
    <citation type="journal article" date="2019" name="Int. J. Syst. Evol. Microbiol.">
        <title>The Global Catalogue of Microorganisms (GCM) 10K type strain sequencing project: providing services to taxonomists for standard genome sequencing and annotation.</title>
        <authorList>
            <consortium name="The Broad Institute Genomics Platform"/>
            <consortium name="The Broad Institute Genome Sequencing Center for Infectious Disease"/>
            <person name="Wu L."/>
            <person name="Ma J."/>
        </authorList>
    </citation>
    <scope>NUCLEOTIDE SEQUENCE [LARGE SCALE GENOMIC DNA]</scope>
    <source>
        <strain evidence="8 9">JCM 10671</strain>
    </source>
</reference>
<dbReference type="PANTHER" id="PTHR10458">
    <property type="entry name" value="PEPTIDE DEFORMYLASE"/>
    <property type="match status" value="1"/>
</dbReference>
<dbReference type="HAMAP" id="MF_00163">
    <property type="entry name" value="Pep_deformylase"/>
    <property type="match status" value="1"/>
</dbReference>
<evidence type="ECO:0000256" key="7">
    <source>
        <dbReference type="SAM" id="MobiDB-lite"/>
    </source>
</evidence>
<dbReference type="PANTHER" id="PTHR10458:SF2">
    <property type="entry name" value="PEPTIDE DEFORMYLASE, MITOCHONDRIAL"/>
    <property type="match status" value="1"/>
</dbReference>
<dbReference type="EC" id="3.5.1.88" evidence="6"/>
<organism evidence="8 9">
    <name type="scientific">Sporichthya brevicatena</name>
    <dbReference type="NCBI Taxonomy" id="171442"/>
    <lineage>
        <taxon>Bacteria</taxon>
        <taxon>Bacillati</taxon>
        <taxon>Actinomycetota</taxon>
        <taxon>Actinomycetes</taxon>
        <taxon>Sporichthyales</taxon>
        <taxon>Sporichthyaceae</taxon>
        <taxon>Sporichthya</taxon>
    </lineage>
</organism>
<feature type="binding site" evidence="6">
    <location>
        <position position="126"/>
    </location>
    <ligand>
        <name>Fe cation</name>
        <dbReference type="ChEBI" id="CHEBI:24875"/>
    </ligand>
</feature>
<dbReference type="EMBL" id="BAAAHE010000052">
    <property type="protein sequence ID" value="GAA0637138.1"/>
    <property type="molecule type" value="Genomic_DNA"/>
</dbReference>
<evidence type="ECO:0000256" key="3">
    <source>
        <dbReference type="ARBA" id="ARBA00022801"/>
    </source>
</evidence>
<dbReference type="NCBIfam" id="NF001159">
    <property type="entry name" value="PRK00150.1-3"/>
    <property type="match status" value="1"/>
</dbReference>
<dbReference type="PRINTS" id="PR01576">
    <property type="entry name" value="PDEFORMYLASE"/>
</dbReference>
<feature type="binding site" evidence="6">
    <location>
        <position position="168"/>
    </location>
    <ligand>
        <name>Fe cation</name>
        <dbReference type="ChEBI" id="CHEBI:24875"/>
    </ligand>
</feature>
<dbReference type="Gene3D" id="3.90.45.10">
    <property type="entry name" value="Peptide deformylase"/>
    <property type="match status" value="1"/>
</dbReference>
<evidence type="ECO:0000313" key="8">
    <source>
        <dbReference type="EMBL" id="GAA0637138.1"/>
    </source>
</evidence>